<feature type="transmembrane region" description="Helical" evidence="1">
    <location>
        <begin position="75"/>
        <end position="98"/>
    </location>
</feature>
<sequence>MHKMVDERLHQSLDALQRGQSKIFEHLARVETTLEPLPAKIDVMEERVQELAVEFAKINGIPLANQKKLSTIWKYIGIVGGVGVVSGGIGSILFQLVVRSMVP</sequence>
<proteinExistence type="predicted"/>
<dbReference type="AlphaFoldDB" id="A0A0F9L9X4"/>
<reference evidence="2" key="1">
    <citation type="journal article" date="2015" name="Nature">
        <title>Complex archaea that bridge the gap between prokaryotes and eukaryotes.</title>
        <authorList>
            <person name="Spang A."/>
            <person name="Saw J.H."/>
            <person name="Jorgensen S.L."/>
            <person name="Zaremba-Niedzwiedzka K."/>
            <person name="Martijn J."/>
            <person name="Lind A.E."/>
            <person name="van Eijk R."/>
            <person name="Schleper C."/>
            <person name="Guy L."/>
            <person name="Ettema T.J."/>
        </authorList>
    </citation>
    <scope>NUCLEOTIDE SEQUENCE</scope>
</reference>
<name>A0A0F9L9X4_9ZZZZ</name>
<keyword evidence="1" id="KW-1133">Transmembrane helix</keyword>
<dbReference type="EMBL" id="LAZR01007608">
    <property type="protein sequence ID" value="KKM84151.1"/>
    <property type="molecule type" value="Genomic_DNA"/>
</dbReference>
<protein>
    <submittedName>
        <fullName evidence="2">Uncharacterized protein</fullName>
    </submittedName>
</protein>
<evidence type="ECO:0000256" key="1">
    <source>
        <dbReference type="SAM" id="Phobius"/>
    </source>
</evidence>
<gene>
    <name evidence="2" type="ORF">LCGC14_1302120</name>
</gene>
<accession>A0A0F9L9X4</accession>
<keyword evidence="1" id="KW-0812">Transmembrane</keyword>
<organism evidence="2">
    <name type="scientific">marine sediment metagenome</name>
    <dbReference type="NCBI Taxonomy" id="412755"/>
    <lineage>
        <taxon>unclassified sequences</taxon>
        <taxon>metagenomes</taxon>
        <taxon>ecological metagenomes</taxon>
    </lineage>
</organism>
<evidence type="ECO:0000313" key="2">
    <source>
        <dbReference type="EMBL" id="KKM84151.1"/>
    </source>
</evidence>
<comment type="caution">
    <text evidence="2">The sequence shown here is derived from an EMBL/GenBank/DDBJ whole genome shotgun (WGS) entry which is preliminary data.</text>
</comment>
<keyword evidence="1" id="KW-0472">Membrane</keyword>